<accession>A0A7H8QAH4</accession>
<dbReference type="AlphaFoldDB" id="A0A7H8QAH4"/>
<dbReference type="InterPro" id="IPR002035">
    <property type="entry name" value="VWF_A"/>
</dbReference>
<protein>
    <submittedName>
        <fullName evidence="2">VWA domain-containing protein</fullName>
    </submittedName>
</protein>
<dbReference type="SUPFAM" id="SSF53300">
    <property type="entry name" value="vWA-like"/>
    <property type="match status" value="1"/>
</dbReference>
<proteinExistence type="predicted"/>
<dbReference type="InterPro" id="IPR019303">
    <property type="entry name" value="vWA_TerF_C"/>
</dbReference>
<dbReference type="SMART" id="SM00327">
    <property type="entry name" value="VWA"/>
    <property type="match status" value="1"/>
</dbReference>
<sequence>MGLFDKIFKKPEKTADLSGISLKKKTATIVLEKKKLTGVSARVGIVLDISGSMRKLYNEGVVQDVVERVLAVASQFDDDGELDVWVYDNEFSRLPAATEATFMGYVEKNILSNSGVHKFGRNDEPKVMEDVIRKYTKQDPSGEPVFLVFINDGGCKPGIKKFIVESSGQPIFWQFVGIGDSNFDVLRRLDTMEGRVVDNANFFHLDDISQVSDAELYDQLLNEFPMWLKEAKEKRILK</sequence>
<dbReference type="InterPro" id="IPR036465">
    <property type="entry name" value="vWFA_dom_sf"/>
</dbReference>
<gene>
    <name evidence="2" type="ORF">HF394_10850</name>
</gene>
<dbReference type="PROSITE" id="PS50234">
    <property type="entry name" value="VWFA"/>
    <property type="match status" value="1"/>
</dbReference>
<dbReference type="RefSeq" id="WP_176294604.1">
    <property type="nucleotide sequence ID" value="NZ_CP051177.1"/>
</dbReference>
<organism evidence="2 3">
    <name type="scientific">Planococcus glaciei</name>
    <dbReference type="NCBI Taxonomy" id="459472"/>
    <lineage>
        <taxon>Bacteria</taxon>
        <taxon>Bacillati</taxon>
        <taxon>Bacillota</taxon>
        <taxon>Bacilli</taxon>
        <taxon>Bacillales</taxon>
        <taxon>Caryophanaceae</taxon>
        <taxon>Planococcus</taxon>
    </lineage>
</organism>
<evidence type="ECO:0000259" key="1">
    <source>
        <dbReference type="PROSITE" id="PS50234"/>
    </source>
</evidence>
<dbReference type="Proteomes" id="UP000509222">
    <property type="component" value="Chromosome"/>
</dbReference>
<name>A0A7H8QAH4_9BACL</name>
<dbReference type="Pfam" id="PF10138">
    <property type="entry name" value="vWA-TerF-like"/>
    <property type="match status" value="1"/>
</dbReference>
<evidence type="ECO:0000313" key="2">
    <source>
        <dbReference type="EMBL" id="QKX51044.1"/>
    </source>
</evidence>
<dbReference type="EMBL" id="CP051177">
    <property type="protein sequence ID" value="QKX51044.1"/>
    <property type="molecule type" value="Genomic_DNA"/>
</dbReference>
<reference evidence="3" key="1">
    <citation type="submission" date="2020-06" db="EMBL/GenBank/DDBJ databases">
        <title>Isolation of Planomicrobium glaciei.</title>
        <authorList>
            <person name="Malisova L."/>
            <person name="Safrankova R."/>
            <person name="Jakubu V."/>
            <person name="Spanelova P."/>
        </authorList>
    </citation>
    <scope>NUCLEOTIDE SEQUENCE [LARGE SCALE GENOMIC DNA]</scope>
    <source>
        <strain evidence="3">NRL-ATB46093</strain>
    </source>
</reference>
<feature type="domain" description="VWFA" evidence="1">
    <location>
        <begin position="42"/>
        <end position="220"/>
    </location>
</feature>
<evidence type="ECO:0000313" key="3">
    <source>
        <dbReference type="Proteomes" id="UP000509222"/>
    </source>
</evidence>
<keyword evidence="3" id="KW-1185">Reference proteome</keyword>